<dbReference type="InterPro" id="IPR036179">
    <property type="entry name" value="Ig-like_dom_sf"/>
</dbReference>
<dbReference type="PANTHER" id="PTHR35540">
    <property type="entry name" value="IZUMO SPERM-EGG FUSION PROTEIN 1"/>
    <property type="match status" value="1"/>
</dbReference>
<dbReference type="GO" id="GO:0005102">
    <property type="term" value="F:signaling receptor binding"/>
    <property type="evidence" value="ECO:0007669"/>
    <property type="project" value="InterPro"/>
</dbReference>
<dbReference type="Pfam" id="PF16706">
    <property type="entry name" value="Izumo-Ig"/>
    <property type="match status" value="1"/>
</dbReference>
<evidence type="ECO:0000259" key="6">
    <source>
        <dbReference type="PROSITE" id="PS50835"/>
    </source>
</evidence>
<dbReference type="GO" id="GO:0002080">
    <property type="term" value="C:acrosomal membrane"/>
    <property type="evidence" value="ECO:0007669"/>
    <property type="project" value="TreeGrafter"/>
</dbReference>
<dbReference type="GO" id="GO:0086080">
    <property type="term" value="F:protein binding involved in heterotypic cell-cell adhesion"/>
    <property type="evidence" value="ECO:0007669"/>
    <property type="project" value="TreeGrafter"/>
</dbReference>
<dbReference type="GO" id="GO:0007342">
    <property type="term" value="P:fusion of sperm to egg plasma membrane involved in single fertilization"/>
    <property type="evidence" value="ECO:0007669"/>
    <property type="project" value="InterPro"/>
</dbReference>
<dbReference type="PANTHER" id="PTHR35540:SF1">
    <property type="entry name" value="IZUMO SPERM-EGG FUSION PROTEIN 1"/>
    <property type="match status" value="1"/>
</dbReference>
<reference evidence="7" key="3">
    <citation type="submission" date="2025-09" db="UniProtKB">
        <authorList>
            <consortium name="Ensembl"/>
        </authorList>
    </citation>
    <scope>IDENTIFICATION</scope>
    <source>
        <strain evidence="7">Thorbecke</strain>
    </source>
</reference>
<dbReference type="SUPFAM" id="SSF48726">
    <property type="entry name" value="Immunoglobulin"/>
    <property type="match status" value="1"/>
</dbReference>
<feature type="transmembrane region" description="Helical" evidence="4">
    <location>
        <begin position="301"/>
        <end position="322"/>
    </location>
</feature>
<dbReference type="OMA" id="ATIINFH"/>
<evidence type="ECO:0000256" key="4">
    <source>
        <dbReference type="SAM" id="Phobius"/>
    </source>
</evidence>
<feature type="domain" description="Ig-like" evidence="6">
    <location>
        <begin position="158"/>
        <end position="251"/>
    </location>
</feature>
<dbReference type="InterPro" id="IPR032700">
    <property type="entry name" value="IZUMO1"/>
</dbReference>
<dbReference type="GO" id="GO:0005886">
    <property type="term" value="C:plasma membrane"/>
    <property type="evidence" value="ECO:0007669"/>
    <property type="project" value="TreeGrafter"/>
</dbReference>
<gene>
    <name evidence="7" type="primary">IZUMO1</name>
</gene>
<keyword evidence="4" id="KW-0812">Transmembrane</keyword>
<feature type="signal peptide" evidence="5">
    <location>
        <begin position="1"/>
        <end position="21"/>
    </location>
</feature>
<protein>
    <submittedName>
        <fullName evidence="7">Izumo sperm-oocyte fusion 1</fullName>
    </submittedName>
</protein>
<dbReference type="Gene3D" id="2.60.40.10">
    <property type="entry name" value="Immunoglobulins"/>
    <property type="match status" value="1"/>
</dbReference>
<dbReference type="PROSITE" id="PS50835">
    <property type="entry name" value="IG_LIKE"/>
    <property type="match status" value="1"/>
</dbReference>
<comment type="similarity">
    <text evidence="1">Belongs to the Izumo family.</text>
</comment>
<keyword evidence="4" id="KW-0472">Membrane</keyword>
<reference evidence="7" key="2">
    <citation type="submission" date="2025-08" db="UniProtKB">
        <authorList>
            <consortium name="Ensembl"/>
        </authorList>
    </citation>
    <scope>IDENTIFICATION</scope>
    <source>
        <strain evidence="7">Thorbecke</strain>
    </source>
</reference>
<feature type="region of interest" description="Disordered" evidence="3">
    <location>
        <begin position="257"/>
        <end position="291"/>
    </location>
</feature>
<organism evidence="7 8">
    <name type="scientific">Oryctolagus cuniculus</name>
    <name type="common">Rabbit</name>
    <dbReference type="NCBI Taxonomy" id="9986"/>
    <lineage>
        <taxon>Eukaryota</taxon>
        <taxon>Metazoa</taxon>
        <taxon>Chordata</taxon>
        <taxon>Craniata</taxon>
        <taxon>Vertebrata</taxon>
        <taxon>Euteleostomi</taxon>
        <taxon>Mammalia</taxon>
        <taxon>Eutheria</taxon>
        <taxon>Euarchontoglires</taxon>
        <taxon>Glires</taxon>
        <taxon>Lagomorpha</taxon>
        <taxon>Leporidae</taxon>
        <taxon>Oryctolagus</taxon>
    </lineage>
</organism>
<dbReference type="AlphaFoldDB" id="G1TVX5"/>
<name>G1TVX5_RABIT</name>
<keyword evidence="2 5" id="KW-0732">Signal</keyword>
<evidence type="ECO:0000256" key="5">
    <source>
        <dbReference type="SAM" id="SignalP"/>
    </source>
</evidence>
<dbReference type="Ensembl" id="ENSOCUT00000030458.3">
    <property type="protein sequence ID" value="ENSOCUP00000021216.1"/>
    <property type="gene ID" value="ENSOCUG00000024222.3"/>
</dbReference>
<evidence type="ECO:0000256" key="3">
    <source>
        <dbReference type="SAM" id="MobiDB-lite"/>
    </source>
</evidence>
<proteinExistence type="inferred from homology"/>
<dbReference type="GeneTree" id="ENSGT00390000015014"/>
<dbReference type="eggNOG" id="ENOG502SFD8">
    <property type="taxonomic scope" value="Eukaryota"/>
</dbReference>
<evidence type="ECO:0000256" key="2">
    <source>
        <dbReference type="ARBA" id="ARBA00022729"/>
    </source>
</evidence>
<evidence type="ECO:0000313" key="7">
    <source>
        <dbReference type="Ensembl" id="ENSOCUP00000021216.1"/>
    </source>
</evidence>
<dbReference type="GO" id="GO:0035036">
    <property type="term" value="P:sperm-egg recognition"/>
    <property type="evidence" value="ECO:0007669"/>
    <property type="project" value="InterPro"/>
</dbReference>
<dbReference type="PaxDb" id="9986-ENSOCUP00000021216"/>
<dbReference type="Proteomes" id="UP000001811">
    <property type="component" value="Unplaced"/>
</dbReference>
<evidence type="ECO:0000256" key="1">
    <source>
        <dbReference type="ARBA" id="ARBA00009633"/>
    </source>
</evidence>
<feature type="chain" id="PRO_5003424274" evidence="5">
    <location>
        <begin position="22"/>
        <end position="358"/>
    </location>
</feature>
<sequence length="358" mass="39585">MGPCFALRVAALAGCLSAVGGCVTCDPRVVTALENLEKDYLPSHLDEKHHQHLMKRVHDALKALQELPFSEDSYMGVLDESTLDQVSWSFLKDLKRITDSDIKGELFVKELFWMLNQQKEEFIRIAAQFHKEAYCPNKCGTMLQVLLWCNTCKKEIHPCRKSQDCGEHRSEVHQMDDLILDCKLSWHQASQGLTDYSFYRVWGNNSETLMAKGKAHLLTKPLVGPEDAGTYRCELGTVSSGPATIMRFQVTVLPPKVMEEEPSSNVITNTDGRPGQATPAGSAPSSTLHAPQPENMLRSRLVGLLICCVAVLIAGIATAMLCRGKAMSKTKSSQLDVGSDDEDEETSKNPKKADSTTQ</sequence>
<keyword evidence="4" id="KW-1133">Transmembrane helix</keyword>
<dbReference type="InterPro" id="IPR007110">
    <property type="entry name" value="Ig-like_dom"/>
</dbReference>
<dbReference type="InterPro" id="IPR029389">
    <property type="entry name" value="IZUMO"/>
</dbReference>
<dbReference type="Pfam" id="PF15005">
    <property type="entry name" value="IZUMO"/>
    <property type="match status" value="1"/>
</dbReference>
<feature type="compositionally biased region" description="Basic and acidic residues" evidence="3">
    <location>
        <begin position="346"/>
        <end position="358"/>
    </location>
</feature>
<dbReference type="InterPro" id="IPR013783">
    <property type="entry name" value="Ig-like_fold"/>
</dbReference>
<dbReference type="InterPro" id="IPR032699">
    <property type="entry name" value="Izumo-Ig"/>
</dbReference>
<dbReference type="Bgee" id="ENSOCUG00000024222">
    <property type="expression patterns" value="Expressed in testis and 17 other cell types or tissues"/>
</dbReference>
<evidence type="ECO:0000313" key="8">
    <source>
        <dbReference type="Proteomes" id="UP000001811"/>
    </source>
</evidence>
<accession>G1TVX5</accession>
<dbReference type="HOGENOM" id="CLU_044481_0_0_1"/>
<keyword evidence="8" id="KW-1185">Reference proteome</keyword>
<feature type="region of interest" description="Disordered" evidence="3">
    <location>
        <begin position="328"/>
        <end position="358"/>
    </location>
</feature>
<reference evidence="7 8" key="1">
    <citation type="journal article" date="2011" name="Nature">
        <title>A high-resolution map of human evolutionary constraint using 29 mammals.</title>
        <authorList>
            <person name="Lindblad-Toh K."/>
            <person name="Garber M."/>
            <person name="Zuk O."/>
            <person name="Lin M.F."/>
            <person name="Parker B.J."/>
            <person name="Washietl S."/>
            <person name="Kheradpour P."/>
            <person name="Ernst J."/>
            <person name="Jordan G."/>
            <person name="Mauceli E."/>
            <person name="Ward L.D."/>
            <person name="Lowe C.B."/>
            <person name="Holloway A.K."/>
            <person name="Clamp M."/>
            <person name="Gnerre S."/>
            <person name="Alfoldi J."/>
            <person name="Beal K."/>
            <person name="Chang J."/>
            <person name="Clawson H."/>
            <person name="Cuff J."/>
            <person name="Di Palma F."/>
            <person name="Fitzgerald S."/>
            <person name="Flicek P."/>
            <person name="Guttman M."/>
            <person name="Hubisz M.J."/>
            <person name="Jaffe D.B."/>
            <person name="Jungreis I."/>
            <person name="Kent W.J."/>
            <person name="Kostka D."/>
            <person name="Lara M."/>
            <person name="Martins A.L."/>
            <person name="Massingham T."/>
            <person name="Moltke I."/>
            <person name="Raney B.J."/>
            <person name="Rasmussen M.D."/>
            <person name="Robinson J."/>
            <person name="Stark A."/>
            <person name="Vilella A.J."/>
            <person name="Wen J."/>
            <person name="Xie X."/>
            <person name="Zody M.C."/>
            <person name="Baldwin J."/>
            <person name="Bloom T."/>
            <person name="Chin C.W."/>
            <person name="Heiman D."/>
            <person name="Nicol R."/>
            <person name="Nusbaum C."/>
            <person name="Young S."/>
            <person name="Wilkinson J."/>
            <person name="Worley K.C."/>
            <person name="Kovar C.L."/>
            <person name="Muzny D.M."/>
            <person name="Gibbs R.A."/>
            <person name="Cree A."/>
            <person name="Dihn H.H."/>
            <person name="Fowler G."/>
            <person name="Jhangiani S."/>
            <person name="Joshi V."/>
            <person name="Lee S."/>
            <person name="Lewis L.R."/>
            <person name="Nazareth L.V."/>
            <person name="Okwuonu G."/>
            <person name="Santibanez J."/>
            <person name="Warren W.C."/>
            <person name="Mardis E.R."/>
            <person name="Weinstock G.M."/>
            <person name="Wilson R.K."/>
            <person name="Delehaunty K."/>
            <person name="Dooling D."/>
            <person name="Fronik C."/>
            <person name="Fulton L."/>
            <person name="Fulton B."/>
            <person name="Graves T."/>
            <person name="Minx P."/>
            <person name="Sodergren E."/>
            <person name="Birney E."/>
            <person name="Margulies E.H."/>
            <person name="Herrero J."/>
            <person name="Green E.D."/>
            <person name="Haussler D."/>
            <person name="Siepel A."/>
            <person name="Goldman N."/>
            <person name="Pollard K.S."/>
            <person name="Pedersen J.S."/>
            <person name="Lander E.S."/>
            <person name="Kellis M."/>
        </authorList>
    </citation>
    <scope>NUCLEOTIDE SEQUENCE [LARGE SCALE GENOMIC DNA]</scope>
    <source>
        <strain evidence="8">Thorbecke</strain>
    </source>
</reference>